<dbReference type="AlphaFoldDB" id="A0A927C298"/>
<protein>
    <submittedName>
        <fullName evidence="1">Uncharacterized protein</fullName>
    </submittedName>
</protein>
<dbReference type="Proteomes" id="UP000610558">
    <property type="component" value="Unassembled WGS sequence"/>
</dbReference>
<proteinExistence type="predicted"/>
<dbReference type="EMBL" id="JACXLD010000003">
    <property type="protein sequence ID" value="MBD2858848.1"/>
    <property type="molecule type" value="Genomic_DNA"/>
</dbReference>
<sequence length="158" mass="18074">MSVKLLDNKAFYGYRVRRTVAGQLYQEYFSLKREGKRLDGRLKKQVENEALARDKELEVERSRFLDDTKEDRCFKPDGSVKGISYLVKTEKSGNLTPIFQVGVASQIEKKTVCTSFSLNAHGSEEAWKKAVDAYAKHKGIHKNSKLFQRLIEAKPKVS</sequence>
<organism evidence="1 2">
    <name type="scientific">Spongiibacter pelagi</name>
    <dbReference type="NCBI Taxonomy" id="2760804"/>
    <lineage>
        <taxon>Bacteria</taxon>
        <taxon>Pseudomonadati</taxon>
        <taxon>Pseudomonadota</taxon>
        <taxon>Gammaproteobacteria</taxon>
        <taxon>Cellvibrionales</taxon>
        <taxon>Spongiibacteraceae</taxon>
        <taxon>Spongiibacter</taxon>
    </lineage>
</organism>
<dbReference type="RefSeq" id="WP_190764084.1">
    <property type="nucleotide sequence ID" value="NZ_JACXLD010000003.1"/>
</dbReference>
<evidence type="ECO:0000313" key="2">
    <source>
        <dbReference type="Proteomes" id="UP000610558"/>
    </source>
</evidence>
<accession>A0A927C298</accession>
<gene>
    <name evidence="1" type="ORF">IB286_07465</name>
</gene>
<comment type="caution">
    <text evidence="1">The sequence shown here is derived from an EMBL/GenBank/DDBJ whole genome shotgun (WGS) entry which is preliminary data.</text>
</comment>
<evidence type="ECO:0000313" key="1">
    <source>
        <dbReference type="EMBL" id="MBD2858848.1"/>
    </source>
</evidence>
<name>A0A927C298_9GAMM</name>
<reference evidence="1" key="1">
    <citation type="submission" date="2020-09" db="EMBL/GenBank/DDBJ databases">
        <authorList>
            <person name="Yoon J.-W."/>
        </authorList>
    </citation>
    <scope>NUCLEOTIDE SEQUENCE</scope>
    <source>
        <strain evidence="1">KMU-158</strain>
    </source>
</reference>
<keyword evidence="2" id="KW-1185">Reference proteome</keyword>